<feature type="compositionally biased region" description="Polar residues" evidence="1">
    <location>
        <begin position="1"/>
        <end position="12"/>
    </location>
</feature>
<keyword evidence="3" id="KW-1185">Reference proteome</keyword>
<evidence type="ECO:0000256" key="1">
    <source>
        <dbReference type="SAM" id="MobiDB-lite"/>
    </source>
</evidence>
<dbReference type="EMBL" id="KV919076">
    <property type="protein sequence ID" value="OSX72214.1"/>
    <property type="molecule type" value="Genomic_DNA"/>
</dbReference>
<sequence length="106" mass="11380">MATATGGASRTCPSSSAPRISGARRRRRWRRRLPPSRPVLSTRPTLRAATRPLPTVPIGRRSLSPTRATTSASPPPTSASTRCLSVRSSGRRWSSPTRRTSGSSLS</sequence>
<name>A0A1X6NUB7_PORUM</name>
<feature type="compositionally biased region" description="Basic residues" evidence="1">
    <location>
        <begin position="22"/>
        <end position="34"/>
    </location>
</feature>
<reference evidence="2 3" key="1">
    <citation type="submission" date="2017-03" db="EMBL/GenBank/DDBJ databases">
        <title>WGS assembly of Porphyra umbilicalis.</title>
        <authorList>
            <person name="Brawley S.H."/>
            <person name="Blouin N.A."/>
            <person name="Ficko-Blean E."/>
            <person name="Wheeler G.L."/>
            <person name="Lohr M."/>
            <person name="Goodson H.V."/>
            <person name="Jenkins J.W."/>
            <person name="Blaby-Haas C.E."/>
            <person name="Helliwell K.E."/>
            <person name="Chan C."/>
            <person name="Marriage T."/>
            <person name="Bhattacharya D."/>
            <person name="Klein A.S."/>
            <person name="Badis Y."/>
            <person name="Brodie J."/>
            <person name="Cao Y."/>
            <person name="Collen J."/>
            <person name="Dittami S.M."/>
            <person name="Gachon C.M."/>
            <person name="Green B.R."/>
            <person name="Karpowicz S."/>
            <person name="Kim J.W."/>
            <person name="Kudahl U."/>
            <person name="Lin S."/>
            <person name="Michel G."/>
            <person name="Mittag M."/>
            <person name="Olson B.J."/>
            <person name="Pangilinan J."/>
            <person name="Peng Y."/>
            <person name="Qiu H."/>
            <person name="Shu S."/>
            <person name="Singer J.T."/>
            <person name="Smith A.G."/>
            <person name="Sprecher B.N."/>
            <person name="Wagner V."/>
            <person name="Wang W."/>
            <person name="Wang Z.-Y."/>
            <person name="Yan J."/>
            <person name="Yarish C."/>
            <person name="Zoeuner-Riek S."/>
            <person name="Zhuang Y."/>
            <person name="Zou Y."/>
            <person name="Lindquist E.A."/>
            <person name="Grimwood J."/>
            <person name="Barry K."/>
            <person name="Rokhsar D.S."/>
            <person name="Schmutz J."/>
            <person name="Stiller J.W."/>
            <person name="Grossman A.R."/>
            <person name="Prochnik S.E."/>
        </authorList>
    </citation>
    <scope>NUCLEOTIDE SEQUENCE [LARGE SCALE GENOMIC DNA]</scope>
    <source>
        <strain evidence="2">4086291</strain>
    </source>
</reference>
<evidence type="ECO:0000313" key="3">
    <source>
        <dbReference type="Proteomes" id="UP000218209"/>
    </source>
</evidence>
<dbReference type="AlphaFoldDB" id="A0A1X6NUB7"/>
<gene>
    <name evidence="2" type="ORF">BU14_0457s0007</name>
</gene>
<proteinExistence type="predicted"/>
<dbReference type="Proteomes" id="UP000218209">
    <property type="component" value="Unassembled WGS sequence"/>
</dbReference>
<feature type="compositionally biased region" description="Low complexity" evidence="1">
    <location>
        <begin position="60"/>
        <end position="82"/>
    </location>
</feature>
<evidence type="ECO:0000313" key="2">
    <source>
        <dbReference type="EMBL" id="OSX72214.1"/>
    </source>
</evidence>
<feature type="compositionally biased region" description="Polar residues" evidence="1">
    <location>
        <begin position="86"/>
        <end position="106"/>
    </location>
</feature>
<feature type="region of interest" description="Disordered" evidence="1">
    <location>
        <begin position="1"/>
        <end position="106"/>
    </location>
</feature>
<accession>A0A1X6NUB7</accession>
<organism evidence="2 3">
    <name type="scientific">Porphyra umbilicalis</name>
    <name type="common">Purple laver</name>
    <name type="synonym">Red alga</name>
    <dbReference type="NCBI Taxonomy" id="2786"/>
    <lineage>
        <taxon>Eukaryota</taxon>
        <taxon>Rhodophyta</taxon>
        <taxon>Bangiophyceae</taxon>
        <taxon>Bangiales</taxon>
        <taxon>Bangiaceae</taxon>
        <taxon>Porphyra</taxon>
    </lineage>
</organism>
<protein>
    <submittedName>
        <fullName evidence="2">Uncharacterized protein</fullName>
    </submittedName>
</protein>